<dbReference type="Proteomes" id="UP001430796">
    <property type="component" value="Unassembled WGS sequence"/>
</dbReference>
<dbReference type="PANTHER" id="PTHR21248:SF23">
    <property type="entry name" value="CARDIOLIPIN SYNTHASE B"/>
    <property type="match status" value="1"/>
</dbReference>
<feature type="domain" description="PLD phosphodiesterase" evidence="10">
    <location>
        <begin position="297"/>
        <end position="319"/>
    </location>
</feature>
<reference evidence="11 12" key="3">
    <citation type="submission" date="2022-01" db="EMBL/GenBank/DDBJ databases">
        <authorList>
            <person name="Zhou L.Y."/>
        </authorList>
    </citation>
    <scope>NUCLEOTIDE SEQUENCE [LARGE SCALE GENOMIC DNA]</scope>
    <source>
        <strain evidence="11 12">TLK-CK17</strain>
    </source>
</reference>
<keyword evidence="5 9" id="KW-0443">Lipid metabolism</keyword>
<dbReference type="GO" id="GO:0016740">
    <property type="term" value="F:transferase activity"/>
    <property type="evidence" value="ECO:0007669"/>
    <property type="project" value="UniProtKB-KW"/>
</dbReference>
<dbReference type="PROSITE" id="PS50035">
    <property type="entry name" value="PLD"/>
    <property type="match status" value="2"/>
</dbReference>
<evidence type="ECO:0000313" key="11">
    <source>
        <dbReference type="EMBL" id="MCF7223127.1"/>
    </source>
</evidence>
<evidence type="ECO:0000256" key="8">
    <source>
        <dbReference type="ARBA" id="ARBA00023264"/>
    </source>
</evidence>
<proteinExistence type="inferred from homology"/>
<comment type="catalytic activity">
    <reaction evidence="9">
        <text>2 a 1,2-diacyl-sn-glycero-3-phospho-(1'-sn-glycerol) = a cardiolipin + glycerol</text>
        <dbReference type="Rhea" id="RHEA:31451"/>
        <dbReference type="ChEBI" id="CHEBI:17754"/>
        <dbReference type="ChEBI" id="CHEBI:62237"/>
        <dbReference type="ChEBI" id="CHEBI:64716"/>
    </reaction>
</comment>
<comment type="caution">
    <text evidence="11">The sequence shown here is derived from an EMBL/GenBank/DDBJ whole genome shotgun (WGS) entry which is preliminary data.</text>
</comment>
<dbReference type="Pfam" id="PF13091">
    <property type="entry name" value="PLDc_2"/>
    <property type="match status" value="2"/>
</dbReference>
<comment type="subcellular location">
    <subcellularLocation>
        <location evidence="9">Cell membrane</location>
        <topology evidence="9">Peripheral membrane protein</topology>
    </subcellularLocation>
</comment>
<dbReference type="EMBL" id="JAKJPO010000011">
    <property type="protein sequence ID" value="MCF7223127.1"/>
    <property type="molecule type" value="Genomic_DNA"/>
</dbReference>
<feature type="active site" evidence="9">
    <location>
        <position position="122"/>
    </location>
</feature>
<keyword evidence="3 9" id="KW-0808">Transferase</keyword>
<dbReference type="NCBIfam" id="NF008427">
    <property type="entry name" value="PRK11263.1"/>
    <property type="match status" value="1"/>
</dbReference>
<evidence type="ECO:0000256" key="3">
    <source>
        <dbReference type="ARBA" id="ARBA00022679"/>
    </source>
</evidence>
<protein>
    <recommendedName>
        <fullName evidence="9">Cardiolipin synthase B</fullName>
        <shortName evidence="9">CL synthase</shortName>
        <ecNumber evidence="9">2.7.8.-</ecNumber>
    </recommendedName>
</protein>
<keyword evidence="7 9" id="KW-0594">Phospholipid biosynthesis</keyword>
<name>A0ABS9HY90_9GAMM</name>
<accession>A0ABS9HY90</accession>
<evidence type="ECO:0000256" key="1">
    <source>
        <dbReference type="ARBA" id="ARBA00022475"/>
    </source>
</evidence>
<evidence type="ECO:0000256" key="5">
    <source>
        <dbReference type="ARBA" id="ARBA00023098"/>
    </source>
</evidence>
<dbReference type="SMART" id="SM00155">
    <property type="entry name" value="PLDc"/>
    <property type="match status" value="2"/>
</dbReference>
<keyword evidence="2 9" id="KW-0444">Lipid biosynthesis</keyword>
<comment type="function">
    <text evidence="9">Catalyzes the phosphatidyl group transfer from one phosphatidylglycerol molecule to another to form cardiolipin (CL) (diphosphatidylglycerol) and glycerol.</text>
</comment>
<keyword evidence="1 9" id="KW-1003">Cell membrane</keyword>
<dbReference type="InterPro" id="IPR025202">
    <property type="entry name" value="PLD-like_dom"/>
</dbReference>
<dbReference type="HAMAP" id="MF_01917">
    <property type="entry name" value="Cardiolipin_synth_ClsB"/>
    <property type="match status" value="1"/>
</dbReference>
<evidence type="ECO:0000259" key="10">
    <source>
        <dbReference type="PROSITE" id="PS50035"/>
    </source>
</evidence>
<keyword evidence="6 9" id="KW-0472">Membrane</keyword>
<dbReference type="InterPro" id="IPR001736">
    <property type="entry name" value="PLipase_D/transphosphatidylase"/>
</dbReference>
<evidence type="ECO:0000256" key="2">
    <source>
        <dbReference type="ARBA" id="ARBA00022516"/>
    </source>
</evidence>
<dbReference type="CDD" id="cd09110">
    <property type="entry name" value="PLDc_CLS_1"/>
    <property type="match status" value="1"/>
</dbReference>
<gene>
    <name evidence="9 11" type="primary">clsB</name>
    <name evidence="11" type="ORF">L3V18_15220</name>
</gene>
<feature type="active site" evidence="9">
    <location>
        <position position="304"/>
    </location>
</feature>
<evidence type="ECO:0000256" key="4">
    <source>
        <dbReference type="ARBA" id="ARBA00022737"/>
    </source>
</evidence>
<evidence type="ECO:0000313" key="12">
    <source>
        <dbReference type="Proteomes" id="UP001430796"/>
    </source>
</evidence>
<feature type="active site" evidence="9">
    <location>
        <position position="299"/>
    </location>
</feature>
<dbReference type="InterPro" id="IPR030872">
    <property type="entry name" value="Cardiolipin_synth_ClsB"/>
</dbReference>
<evidence type="ECO:0000256" key="7">
    <source>
        <dbReference type="ARBA" id="ARBA00023209"/>
    </source>
</evidence>
<reference evidence="12" key="1">
    <citation type="submission" date="2022-01" db="EMBL/GenBank/DDBJ databases">
        <title>Lysobacter chinensis sp. nov., a bacterium isolated from cow dung compost.</title>
        <authorList>
            <person name="Zhou L.Y."/>
        </authorList>
    </citation>
    <scope>NUCLEOTIDE SEQUENCE [LARGE SCALE GENOMIC DNA]</scope>
    <source>
        <strain evidence="12">TLK-CK17</strain>
    </source>
</reference>
<evidence type="ECO:0000256" key="6">
    <source>
        <dbReference type="ARBA" id="ARBA00023136"/>
    </source>
</evidence>
<evidence type="ECO:0000256" key="9">
    <source>
        <dbReference type="HAMAP-Rule" id="MF_01917"/>
    </source>
</evidence>
<keyword evidence="4" id="KW-0677">Repeat</keyword>
<keyword evidence="12" id="KW-1185">Reference proteome</keyword>
<feature type="domain" description="PLD phosphodiesterase" evidence="10">
    <location>
        <begin position="117"/>
        <end position="144"/>
    </location>
</feature>
<sequence>MSALGRPASAAAPWRAGNSARLLENGEAYFPAAFAAIDAAAREILLETFIWFEDEVGWELHRRLLEAAQRGVRVEVLVDGYGSPGFTPQFLQPLLEAGVRLRVFDHRPRRFGVRLHVFRRMHRKLLVVDGRRAFIGGINYAADHLAHYGPGAKQDYAVELEGPIVADVHSFVECALATHGIGHPWRPQPKIEVPQAGDARIMFLPRDNDHRSTSIEHEYRRAIRAARRELMLANAYFFPGYGFLRDLRQAARRGVRVTLIVQGEPDTPIALTAARVLYAHLLDAGISVHEYCERPFHGKVAYVDDEWCTVGSSNLDPLSLSLNLEANIFIHDRAFVDDLRTRLQALIRQHCRAVDRASVPRQRFWQPLTRPLLFHCLRRFPDWASRLPAPPPRTALMHPPEAPGPEKS</sequence>
<feature type="active site" evidence="9">
    <location>
        <position position="297"/>
    </location>
</feature>
<dbReference type="PANTHER" id="PTHR21248">
    <property type="entry name" value="CARDIOLIPIN SYNTHASE"/>
    <property type="match status" value="1"/>
</dbReference>
<feature type="active site" evidence="9">
    <location>
        <position position="129"/>
    </location>
</feature>
<dbReference type="SUPFAM" id="SSF56024">
    <property type="entry name" value="Phospholipase D/nuclease"/>
    <property type="match status" value="2"/>
</dbReference>
<dbReference type="Gene3D" id="3.30.870.10">
    <property type="entry name" value="Endonuclease Chain A"/>
    <property type="match status" value="3"/>
</dbReference>
<comment type="similarity">
    <text evidence="9">Belongs to the phospholipase D family. Cardiolipin synthase subfamily. ClsB sub-subfamily.</text>
</comment>
<dbReference type="RefSeq" id="WP_237056000.1">
    <property type="nucleotide sequence ID" value="NZ_JAKJPO010000011.1"/>
</dbReference>
<organism evidence="11 12">
    <name type="scientific">Marilutibacter chinensis</name>
    <dbReference type="NCBI Taxonomy" id="2912247"/>
    <lineage>
        <taxon>Bacteria</taxon>
        <taxon>Pseudomonadati</taxon>
        <taxon>Pseudomonadota</taxon>
        <taxon>Gammaproteobacteria</taxon>
        <taxon>Lysobacterales</taxon>
        <taxon>Lysobacteraceae</taxon>
        <taxon>Marilutibacter</taxon>
    </lineage>
</organism>
<feature type="active site" evidence="9">
    <location>
        <position position="124"/>
    </location>
</feature>
<dbReference type="EC" id="2.7.8.-" evidence="9"/>
<keyword evidence="8 9" id="KW-1208">Phospholipid metabolism</keyword>
<reference evidence="11 12" key="2">
    <citation type="submission" date="2022-01" db="EMBL/GenBank/DDBJ databases">
        <title>Lysobacter chinensis sp. nov., a bacterium isolated from cow dung compost.</title>
        <authorList>
            <person name="Liu Y."/>
        </authorList>
    </citation>
    <scope>NUCLEOTIDE SEQUENCE [LARGE SCALE GENOMIC DNA]</scope>
    <source>
        <strain evidence="11 12">TLK-CK17</strain>
    </source>
</reference>